<keyword evidence="2" id="KW-0534">Nitrate assimilation</keyword>
<organism evidence="4 5">
    <name type="scientific">Vibrio agarilyticus</name>
    <dbReference type="NCBI Taxonomy" id="2726741"/>
    <lineage>
        <taxon>Bacteria</taxon>
        <taxon>Pseudomonadati</taxon>
        <taxon>Pseudomonadota</taxon>
        <taxon>Gammaproteobacteria</taxon>
        <taxon>Vibrionales</taxon>
        <taxon>Vibrionaceae</taxon>
        <taxon>Vibrio</taxon>
    </lineage>
</organism>
<keyword evidence="5" id="KW-1185">Reference proteome</keyword>
<proteinExistence type="predicted"/>
<evidence type="ECO:0000256" key="1">
    <source>
        <dbReference type="ARBA" id="ARBA00023002"/>
    </source>
</evidence>
<dbReference type="GO" id="GO:0042128">
    <property type="term" value="P:nitrate assimilation"/>
    <property type="evidence" value="ECO:0007669"/>
    <property type="project" value="UniProtKB-KW"/>
</dbReference>
<evidence type="ECO:0000313" key="5">
    <source>
        <dbReference type="Proteomes" id="UP000535589"/>
    </source>
</evidence>
<accession>A0A7X8TTN6</accession>
<dbReference type="Proteomes" id="UP000535589">
    <property type="component" value="Unassembled WGS sequence"/>
</dbReference>
<protein>
    <submittedName>
        <fullName evidence="4">Nitrite reductase small subunit NirD</fullName>
    </submittedName>
</protein>
<evidence type="ECO:0000256" key="2">
    <source>
        <dbReference type="ARBA" id="ARBA00023063"/>
    </source>
</evidence>
<dbReference type="GO" id="GO:0008942">
    <property type="term" value="F:nitrite reductase [NAD(P)H] activity"/>
    <property type="evidence" value="ECO:0007669"/>
    <property type="project" value="InterPro"/>
</dbReference>
<reference evidence="4 5" key="1">
    <citation type="submission" date="2020-04" db="EMBL/GenBank/DDBJ databases">
        <title>Vibrio sp. SM6, a novel species isolated from seawater.</title>
        <authorList>
            <person name="Wang X."/>
        </authorList>
    </citation>
    <scope>NUCLEOTIDE SEQUENCE [LARGE SCALE GENOMIC DNA]</scope>
    <source>
        <strain evidence="4 5">SM6</strain>
    </source>
</reference>
<dbReference type="InterPro" id="IPR036922">
    <property type="entry name" value="Rieske_2Fe-2S_sf"/>
</dbReference>
<dbReference type="Pfam" id="PF13806">
    <property type="entry name" value="Rieske_2"/>
    <property type="match status" value="1"/>
</dbReference>
<dbReference type="PROSITE" id="PS51300">
    <property type="entry name" value="NIRD"/>
    <property type="match status" value="1"/>
</dbReference>
<feature type="domain" description="Rieske-like [2Fe-2S]" evidence="3">
    <location>
        <begin position="7"/>
        <end position="106"/>
    </location>
</feature>
<dbReference type="NCBIfam" id="TIGR02378">
    <property type="entry name" value="nirD_assim_sml"/>
    <property type="match status" value="1"/>
</dbReference>
<dbReference type="PANTHER" id="PTHR40562:SF1">
    <property type="entry name" value="NITRITE REDUCTASE (NADH) SMALL SUBUNIT"/>
    <property type="match status" value="1"/>
</dbReference>
<evidence type="ECO:0000313" key="4">
    <source>
        <dbReference type="EMBL" id="NLS14712.1"/>
    </source>
</evidence>
<dbReference type="CDD" id="cd03529">
    <property type="entry name" value="Rieske_NirD"/>
    <property type="match status" value="1"/>
</dbReference>
<gene>
    <name evidence="4" type="primary">nirD</name>
    <name evidence="4" type="ORF">HGP28_17785</name>
</gene>
<dbReference type="Gene3D" id="2.102.10.10">
    <property type="entry name" value="Rieske [2Fe-2S] iron-sulphur domain"/>
    <property type="match status" value="1"/>
</dbReference>
<sequence>MEQMTQTALCRLDELMPNIGSIVLIEGEQVALFFVPDHGVYAVQDWDPIGQAYVMSRGIVGDIDGELCIASPLYKQHFSLITGQCFENDQVCLKVWPVGVNEDGRVCLYSSYLKFQRC</sequence>
<dbReference type="InterPro" id="IPR017881">
    <property type="entry name" value="NirD"/>
</dbReference>
<dbReference type="AlphaFoldDB" id="A0A7X8TTN6"/>
<dbReference type="PANTHER" id="PTHR40562">
    <property type="match status" value="1"/>
</dbReference>
<comment type="caution">
    <text evidence="4">The sequence shown here is derived from an EMBL/GenBank/DDBJ whole genome shotgun (WGS) entry which is preliminary data.</text>
</comment>
<dbReference type="SUPFAM" id="SSF50022">
    <property type="entry name" value="ISP domain"/>
    <property type="match status" value="1"/>
</dbReference>
<dbReference type="RefSeq" id="WP_168837803.1">
    <property type="nucleotide sequence ID" value="NZ_JABAIK010000027.1"/>
</dbReference>
<dbReference type="GO" id="GO:0051537">
    <property type="term" value="F:2 iron, 2 sulfur cluster binding"/>
    <property type="evidence" value="ECO:0007669"/>
    <property type="project" value="InterPro"/>
</dbReference>
<name>A0A7X8TTN6_9VIBR</name>
<dbReference type="EMBL" id="JABAIK010000027">
    <property type="protein sequence ID" value="NLS14712.1"/>
    <property type="molecule type" value="Genomic_DNA"/>
</dbReference>
<dbReference type="InterPro" id="IPR012748">
    <property type="entry name" value="Rieske-like_NirD"/>
</dbReference>
<keyword evidence="1" id="KW-0560">Oxidoreductase</keyword>
<evidence type="ECO:0000259" key="3">
    <source>
        <dbReference type="Pfam" id="PF13806"/>
    </source>
</evidence>